<comment type="caution">
    <text evidence="7">The sequence shown here is derived from an EMBL/GenBank/DDBJ whole genome shotgun (WGS) entry which is preliminary data.</text>
</comment>
<dbReference type="EMBL" id="LCDD01000006">
    <property type="protein sequence ID" value="KKS47305.1"/>
    <property type="molecule type" value="Genomic_DNA"/>
</dbReference>
<evidence type="ECO:0000313" key="8">
    <source>
        <dbReference type="Proteomes" id="UP000034320"/>
    </source>
</evidence>
<feature type="transmembrane region" description="Helical" evidence="6">
    <location>
        <begin position="55"/>
        <end position="78"/>
    </location>
</feature>
<gene>
    <name evidence="7" type="ORF">UV09_C0006G0014</name>
</gene>
<keyword evidence="4 6" id="KW-1133">Transmembrane helix</keyword>
<feature type="transmembrane region" description="Helical" evidence="6">
    <location>
        <begin position="361"/>
        <end position="381"/>
    </location>
</feature>
<evidence type="ECO:0000256" key="3">
    <source>
        <dbReference type="ARBA" id="ARBA00022692"/>
    </source>
</evidence>
<evidence type="ECO:0000256" key="2">
    <source>
        <dbReference type="ARBA" id="ARBA00022448"/>
    </source>
</evidence>
<keyword evidence="3 6" id="KW-0812">Transmembrane</keyword>
<dbReference type="GO" id="GO:0005886">
    <property type="term" value="C:plasma membrane"/>
    <property type="evidence" value="ECO:0007669"/>
    <property type="project" value="TreeGrafter"/>
</dbReference>
<dbReference type="Proteomes" id="UP000034320">
    <property type="component" value="Unassembled WGS sequence"/>
</dbReference>
<feature type="transmembrane region" description="Helical" evidence="6">
    <location>
        <begin position="98"/>
        <end position="122"/>
    </location>
</feature>
<evidence type="ECO:0000256" key="5">
    <source>
        <dbReference type="ARBA" id="ARBA00023136"/>
    </source>
</evidence>
<organism evidence="7 8">
    <name type="scientific">Candidatus Gottesmanbacteria bacterium GW2011_GWA2_42_18</name>
    <dbReference type="NCBI Taxonomy" id="1618442"/>
    <lineage>
        <taxon>Bacteria</taxon>
        <taxon>Candidatus Gottesmaniibacteriota</taxon>
    </lineage>
</organism>
<comment type="subcellular location">
    <subcellularLocation>
        <location evidence="1">Membrane</location>
        <topology evidence="1">Multi-pass membrane protein</topology>
    </subcellularLocation>
</comment>
<dbReference type="InterPro" id="IPR001046">
    <property type="entry name" value="NRAMP_fam"/>
</dbReference>
<sequence>MNSVSDIKHKIWIFRRRILIFLAVFGPATIAAMADNDAAGVATYLQAGAKLGYPILFILIIVTILLAITQEMGIRLAIISRKGLGDHIREKYGLKISIFVFSALLLANLGTITADVSAIKIISELFNLPSLITIVFLLVLASLFVVRGNYRINQTLMLLSSLFFLTFIFSAVKAKPDWGLALSNLFFPHGVTFDRTYLISFLVMGMSILGTTITPWGQFFISSFSFDKNIDPQKLKYSQLETYIGAFLTDFFSFFMIVSTAATLFVYGLTITTGEEAALAIKPFAGQFASLIFAFGILNAGFMGMIIIALTTAYAFSEFFGFSGSLDAAYHRGKMFYRLFLFQIITASLIVLLPSVNLFRLALFTQTINAMMLPAVFYFLLKFTADPKIMGKEVNSPFKHYFALISIAVILLASFATLLVGIFNL</sequence>
<dbReference type="AlphaFoldDB" id="A0A0G0ZEY3"/>
<protein>
    <submittedName>
        <fullName evidence="7">Natural resistance-associated macrophage protein</fullName>
    </submittedName>
</protein>
<evidence type="ECO:0000256" key="6">
    <source>
        <dbReference type="SAM" id="Phobius"/>
    </source>
</evidence>
<evidence type="ECO:0000256" key="1">
    <source>
        <dbReference type="ARBA" id="ARBA00004141"/>
    </source>
</evidence>
<dbReference type="PATRIC" id="fig|1618442.3.peg.346"/>
<feature type="transmembrane region" description="Helical" evidence="6">
    <location>
        <begin position="128"/>
        <end position="146"/>
    </location>
</feature>
<evidence type="ECO:0000256" key="4">
    <source>
        <dbReference type="ARBA" id="ARBA00022989"/>
    </source>
</evidence>
<feature type="transmembrane region" description="Helical" evidence="6">
    <location>
        <begin position="196"/>
        <end position="221"/>
    </location>
</feature>
<dbReference type="GO" id="GO:0005384">
    <property type="term" value="F:manganese ion transmembrane transporter activity"/>
    <property type="evidence" value="ECO:0007669"/>
    <property type="project" value="TreeGrafter"/>
</dbReference>
<feature type="transmembrane region" description="Helical" evidence="6">
    <location>
        <begin position="401"/>
        <end position="423"/>
    </location>
</feature>
<dbReference type="PANTHER" id="PTHR11706:SF33">
    <property type="entry name" value="NATURAL RESISTANCE-ASSOCIATED MACROPHAGE PROTEIN 2"/>
    <property type="match status" value="1"/>
</dbReference>
<evidence type="ECO:0000313" key="7">
    <source>
        <dbReference type="EMBL" id="KKS47305.1"/>
    </source>
</evidence>
<feature type="transmembrane region" description="Helical" evidence="6">
    <location>
        <begin position="288"/>
        <end position="316"/>
    </location>
</feature>
<dbReference type="PANTHER" id="PTHR11706">
    <property type="entry name" value="SOLUTE CARRIER PROTEIN FAMILY 11 MEMBER"/>
    <property type="match status" value="1"/>
</dbReference>
<dbReference type="GO" id="GO:0015086">
    <property type="term" value="F:cadmium ion transmembrane transporter activity"/>
    <property type="evidence" value="ECO:0007669"/>
    <property type="project" value="TreeGrafter"/>
</dbReference>
<reference evidence="7 8" key="1">
    <citation type="journal article" date="2015" name="Nature">
        <title>rRNA introns, odd ribosomes, and small enigmatic genomes across a large radiation of phyla.</title>
        <authorList>
            <person name="Brown C.T."/>
            <person name="Hug L.A."/>
            <person name="Thomas B.C."/>
            <person name="Sharon I."/>
            <person name="Castelle C.J."/>
            <person name="Singh A."/>
            <person name="Wilkins M.J."/>
            <person name="Williams K.H."/>
            <person name="Banfield J.F."/>
        </authorList>
    </citation>
    <scope>NUCLEOTIDE SEQUENCE [LARGE SCALE GENOMIC DNA]</scope>
</reference>
<proteinExistence type="predicted"/>
<keyword evidence="2" id="KW-0813">Transport</keyword>
<feature type="transmembrane region" description="Helical" evidence="6">
    <location>
        <begin position="158"/>
        <end position="176"/>
    </location>
</feature>
<name>A0A0G0ZEY3_9BACT</name>
<keyword evidence="5 6" id="KW-0472">Membrane</keyword>
<dbReference type="GO" id="GO:0034755">
    <property type="term" value="P:iron ion transmembrane transport"/>
    <property type="evidence" value="ECO:0007669"/>
    <property type="project" value="TreeGrafter"/>
</dbReference>
<feature type="transmembrane region" description="Helical" evidence="6">
    <location>
        <begin position="336"/>
        <end position="355"/>
    </location>
</feature>
<feature type="transmembrane region" description="Helical" evidence="6">
    <location>
        <begin position="242"/>
        <end position="268"/>
    </location>
</feature>
<accession>A0A0G0ZEY3</accession>
<dbReference type="Pfam" id="PF01566">
    <property type="entry name" value="Nramp"/>
    <property type="match status" value="1"/>
</dbReference>